<reference evidence="2" key="1">
    <citation type="submission" date="2017-07" db="EMBL/GenBank/DDBJ databases">
        <title>Taro Niue Genome Assembly and Annotation.</title>
        <authorList>
            <person name="Atibalentja N."/>
            <person name="Keating K."/>
            <person name="Fields C.J."/>
        </authorList>
    </citation>
    <scope>NUCLEOTIDE SEQUENCE</scope>
    <source>
        <strain evidence="2">Niue_2</strain>
        <tissue evidence="2">Leaf</tissue>
    </source>
</reference>
<dbReference type="EMBL" id="NMUH01000476">
    <property type="protein sequence ID" value="MQL79803.1"/>
    <property type="molecule type" value="Genomic_DNA"/>
</dbReference>
<proteinExistence type="predicted"/>
<name>A0A843UF27_COLES</name>
<gene>
    <name evidence="2" type="ORF">Taro_012257</name>
</gene>
<accession>A0A843UF27</accession>
<dbReference type="AlphaFoldDB" id="A0A843UF27"/>
<sequence length="177" mass="18884">MTAWLPQSLCFLPQLCARDGFWLIHPSLIPLHCCPQIPHRSPSPSDSPGRRGCSAFPHRPVPSSSAASERSFGGGGGGAVRDSSPFDASALVGVPGVALPLGFELCFDRKFAVCCLRTPGDFSQSLKLGSRQVLQWLGEGWWCYELGGWGGIRQQLVASGCLQVACFGGIAEDSQLH</sequence>
<evidence type="ECO:0000256" key="1">
    <source>
        <dbReference type="SAM" id="MobiDB-lite"/>
    </source>
</evidence>
<organism evidence="2 3">
    <name type="scientific">Colocasia esculenta</name>
    <name type="common">Wild taro</name>
    <name type="synonym">Arum esculentum</name>
    <dbReference type="NCBI Taxonomy" id="4460"/>
    <lineage>
        <taxon>Eukaryota</taxon>
        <taxon>Viridiplantae</taxon>
        <taxon>Streptophyta</taxon>
        <taxon>Embryophyta</taxon>
        <taxon>Tracheophyta</taxon>
        <taxon>Spermatophyta</taxon>
        <taxon>Magnoliopsida</taxon>
        <taxon>Liliopsida</taxon>
        <taxon>Araceae</taxon>
        <taxon>Aroideae</taxon>
        <taxon>Colocasieae</taxon>
        <taxon>Colocasia</taxon>
    </lineage>
</organism>
<evidence type="ECO:0000313" key="3">
    <source>
        <dbReference type="Proteomes" id="UP000652761"/>
    </source>
</evidence>
<keyword evidence="3" id="KW-1185">Reference proteome</keyword>
<dbReference type="Proteomes" id="UP000652761">
    <property type="component" value="Unassembled WGS sequence"/>
</dbReference>
<feature type="compositionally biased region" description="Low complexity" evidence="1">
    <location>
        <begin position="43"/>
        <end position="54"/>
    </location>
</feature>
<feature type="compositionally biased region" description="Low complexity" evidence="1">
    <location>
        <begin position="61"/>
        <end position="71"/>
    </location>
</feature>
<protein>
    <submittedName>
        <fullName evidence="2">Uncharacterized protein</fullName>
    </submittedName>
</protein>
<comment type="caution">
    <text evidence="2">The sequence shown here is derived from an EMBL/GenBank/DDBJ whole genome shotgun (WGS) entry which is preliminary data.</text>
</comment>
<evidence type="ECO:0000313" key="2">
    <source>
        <dbReference type="EMBL" id="MQL79803.1"/>
    </source>
</evidence>
<feature type="region of interest" description="Disordered" evidence="1">
    <location>
        <begin position="43"/>
        <end position="79"/>
    </location>
</feature>